<dbReference type="SUPFAM" id="SSF46689">
    <property type="entry name" value="Homeodomain-like"/>
    <property type="match status" value="1"/>
</dbReference>
<dbReference type="Gene3D" id="3.40.50.300">
    <property type="entry name" value="P-loop containing nucleotide triphosphate hydrolases"/>
    <property type="match status" value="1"/>
</dbReference>
<dbReference type="GO" id="GO:0005524">
    <property type="term" value="F:ATP binding"/>
    <property type="evidence" value="ECO:0007669"/>
    <property type="project" value="UniProtKB-KW"/>
</dbReference>
<keyword evidence="4" id="KW-0238">DNA-binding</keyword>
<evidence type="ECO:0000256" key="4">
    <source>
        <dbReference type="ARBA" id="ARBA00023125"/>
    </source>
</evidence>
<dbReference type="InterPro" id="IPR058031">
    <property type="entry name" value="AAA_lid_NorR"/>
</dbReference>
<dbReference type="InterPro" id="IPR025944">
    <property type="entry name" value="Sigma_54_int_dom_CS"/>
</dbReference>
<dbReference type="PANTHER" id="PTHR32071">
    <property type="entry name" value="TRANSCRIPTIONAL REGULATORY PROTEIN"/>
    <property type="match status" value="1"/>
</dbReference>
<reference evidence="10" key="1">
    <citation type="submission" date="2017-09" db="EMBL/GenBank/DDBJ databases">
        <title>FDA dAtabase for Regulatory Grade micrObial Sequences (FDA-ARGOS): Supporting development and validation of Infectious Disease Dx tests.</title>
        <authorList>
            <person name="Minogue T."/>
            <person name="Wolcott M."/>
            <person name="Wasieloski L."/>
            <person name="Aguilar W."/>
            <person name="Moore D."/>
            <person name="Tallon L."/>
            <person name="Sadzewicz L."/>
            <person name="Ott S."/>
            <person name="Zhao X."/>
            <person name="Nagaraj S."/>
            <person name="Vavikolanu K."/>
            <person name="Aluvathingal J."/>
            <person name="Nadendla S."/>
            <person name="Sichtig H."/>
        </authorList>
    </citation>
    <scope>NUCLEOTIDE SEQUENCE [LARGE SCALE GENOMIC DNA]</scope>
    <source>
        <strain evidence="10">FDAARGOS_390</strain>
    </source>
</reference>
<dbReference type="Pfam" id="PF02954">
    <property type="entry name" value="HTH_8"/>
    <property type="match status" value="1"/>
</dbReference>
<dbReference type="PROSITE" id="PS00676">
    <property type="entry name" value="SIGMA54_INTERACT_2"/>
    <property type="match status" value="1"/>
</dbReference>
<dbReference type="Proteomes" id="UP000220629">
    <property type="component" value="Unassembled WGS sequence"/>
</dbReference>
<evidence type="ECO:0000313" key="9">
    <source>
        <dbReference type="EMBL" id="PEH43745.1"/>
    </source>
</evidence>
<dbReference type="AlphaFoldDB" id="A0A0M2Q679"/>
<dbReference type="RefSeq" id="WP_046582889.1">
    <property type="nucleotide sequence ID" value="NZ_CADEPO010000003.1"/>
</dbReference>
<feature type="modified residue" description="4-aspartylphosphate" evidence="6">
    <location>
        <position position="52"/>
    </location>
</feature>
<dbReference type="Pfam" id="PF25601">
    <property type="entry name" value="AAA_lid_14"/>
    <property type="match status" value="1"/>
</dbReference>
<dbReference type="SMART" id="SM00448">
    <property type="entry name" value="REC"/>
    <property type="match status" value="1"/>
</dbReference>
<dbReference type="GO" id="GO:0000160">
    <property type="term" value="P:phosphorelay signal transduction system"/>
    <property type="evidence" value="ECO:0007669"/>
    <property type="project" value="InterPro"/>
</dbReference>
<dbReference type="InterPro" id="IPR025943">
    <property type="entry name" value="Sigma_54_int_dom_ATP-bd_2"/>
</dbReference>
<dbReference type="InterPro" id="IPR002078">
    <property type="entry name" value="Sigma_54_int"/>
</dbReference>
<dbReference type="InterPro" id="IPR009057">
    <property type="entry name" value="Homeodomain-like_sf"/>
</dbReference>
<organism evidence="9 10">
    <name type="scientific">Burkholderia gladioli</name>
    <name type="common">Pseudomonas marginata</name>
    <name type="synonym">Phytomonas marginata</name>
    <dbReference type="NCBI Taxonomy" id="28095"/>
    <lineage>
        <taxon>Bacteria</taxon>
        <taxon>Pseudomonadati</taxon>
        <taxon>Pseudomonadota</taxon>
        <taxon>Betaproteobacteria</taxon>
        <taxon>Burkholderiales</taxon>
        <taxon>Burkholderiaceae</taxon>
        <taxon>Burkholderia</taxon>
    </lineage>
</organism>
<comment type="caution">
    <text evidence="9">The sequence shown here is derived from an EMBL/GenBank/DDBJ whole genome shotgun (WGS) entry which is preliminary data.</text>
</comment>
<keyword evidence="3" id="KW-0805">Transcription regulation</keyword>
<evidence type="ECO:0000313" key="10">
    <source>
        <dbReference type="Proteomes" id="UP000220629"/>
    </source>
</evidence>
<dbReference type="PANTHER" id="PTHR32071:SF117">
    <property type="entry name" value="PTS-DEPENDENT DIHYDROXYACETONE KINASE OPERON REGULATORY PROTEIN-RELATED"/>
    <property type="match status" value="1"/>
</dbReference>
<keyword evidence="1" id="KW-0547">Nucleotide-binding</keyword>
<dbReference type="InterPro" id="IPR011006">
    <property type="entry name" value="CheY-like_superfamily"/>
</dbReference>
<evidence type="ECO:0000256" key="6">
    <source>
        <dbReference type="PROSITE-ProRule" id="PRU00169"/>
    </source>
</evidence>
<evidence type="ECO:0000256" key="1">
    <source>
        <dbReference type="ARBA" id="ARBA00022741"/>
    </source>
</evidence>
<dbReference type="PROSITE" id="PS00688">
    <property type="entry name" value="SIGMA54_INTERACT_3"/>
    <property type="match status" value="1"/>
</dbReference>
<dbReference type="SUPFAM" id="SSF52172">
    <property type="entry name" value="CheY-like"/>
    <property type="match status" value="1"/>
</dbReference>
<dbReference type="Pfam" id="PF00072">
    <property type="entry name" value="Response_reg"/>
    <property type="match status" value="1"/>
</dbReference>
<dbReference type="GO" id="GO:0006355">
    <property type="term" value="P:regulation of DNA-templated transcription"/>
    <property type="evidence" value="ECO:0007669"/>
    <property type="project" value="InterPro"/>
</dbReference>
<evidence type="ECO:0000256" key="2">
    <source>
        <dbReference type="ARBA" id="ARBA00022840"/>
    </source>
</evidence>
<keyword evidence="2" id="KW-0067">ATP-binding</keyword>
<dbReference type="Pfam" id="PF00158">
    <property type="entry name" value="Sigma54_activat"/>
    <property type="match status" value="1"/>
</dbReference>
<gene>
    <name evidence="9" type="ORF">CRM94_12955</name>
</gene>
<dbReference type="Gene3D" id="1.10.8.60">
    <property type="match status" value="1"/>
</dbReference>
<dbReference type="FunFam" id="3.40.50.300:FF:000006">
    <property type="entry name" value="DNA-binding transcriptional regulator NtrC"/>
    <property type="match status" value="1"/>
</dbReference>
<evidence type="ECO:0000256" key="3">
    <source>
        <dbReference type="ARBA" id="ARBA00023015"/>
    </source>
</evidence>
<protein>
    <submittedName>
        <fullName evidence="9">Sigma-54-dependent Fis family transcriptional regulator</fullName>
    </submittedName>
</protein>
<evidence type="ECO:0000256" key="5">
    <source>
        <dbReference type="ARBA" id="ARBA00023163"/>
    </source>
</evidence>
<accession>A0A0M2Q679</accession>
<name>A0A0M2Q679_BURGA</name>
<dbReference type="Gene3D" id="3.40.50.2300">
    <property type="match status" value="1"/>
</dbReference>
<dbReference type="PROSITE" id="PS50045">
    <property type="entry name" value="SIGMA54_INTERACT_4"/>
    <property type="match status" value="1"/>
</dbReference>
<dbReference type="Gene3D" id="1.10.10.60">
    <property type="entry name" value="Homeodomain-like"/>
    <property type="match status" value="1"/>
</dbReference>
<dbReference type="CDD" id="cd00156">
    <property type="entry name" value="REC"/>
    <property type="match status" value="1"/>
</dbReference>
<evidence type="ECO:0000259" key="8">
    <source>
        <dbReference type="PROSITE" id="PS50110"/>
    </source>
</evidence>
<dbReference type="InterPro" id="IPR027417">
    <property type="entry name" value="P-loop_NTPase"/>
</dbReference>
<keyword evidence="6" id="KW-0597">Phosphoprotein</keyword>
<dbReference type="SUPFAM" id="SSF52540">
    <property type="entry name" value="P-loop containing nucleoside triphosphate hydrolases"/>
    <property type="match status" value="1"/>
</dbReference>
<dbReference type="PROSITE" id="PS50110">
    <property type="entry name" value="RESPONSE_REGULATORY"/>
    <property type="match status" value="1"/>
</dbReference>
<keyword evidence="5" id="KW-0804">Transcription</keyword>
<dbReference type="InterPro" id="IPR002197">
    <property type="entry name" value="HTH_Fis"/>
</dbReference>
<feature type="domain" description="Sigma-54 factor interaction" evidence="7">
    <location>
        <begin position="142"/>
        <end position="370"/>
    </location>
</feature>
<dbReference type="CDD" id="cd00009">
    <property type="entry name" value="AAA"/>
    <property type="match status" value="1"/>
</dbReference>
<proteinExistence type="predicted"/>
<dbReference type="GO" id="GO:0043565">
    <property type="term" value="F:sequence-specific DNA binding"/>
    <property type="evidence" value="ECO:0007669"/>
    <property type="project" value="InterPro"/>
</dbReference>
<feature type="domain" description="Response regulatory" evidence="8">
    <location>
        <begin position="3"/>
        <end position="117"/>
    </location>
</feature>
<sequence length="455" mass="49572">MSRLLIVEDDAENRETLRALAQLRRFDCDTAATVAQAHERMRASHYDLIICDLLLPDGDGRELFDRLAPRDNRTELVFATGHASLDTAIDALRLGAADYLVKPFNLPRLEGILARVALRHTQRDALARMRAELERSGRFGPMLGSSPAMRRLYEALARVATTDASVLLTGESGTGKELAAQALHALSLRRDGPFVAVNCGAIAPHLVESEMFGHDRGSFTGADREHRGFFERAHGGTLFLDEITEMPADLQVKLLRVLETGQVTRVGACGDIEVDVRILAASNRDPAGAVESGALRADLYHRINVFPIAMPPLRERGEDIARLADSFLAALNHEHGGTVGFSDAARAALARHGWPGNVRELRNFVQRAWIFSEGGRIDVLPPPILEELAGMIQGTGNGVSVPLDTSLDELDRRLIVGTLAQCGGVKAHAAEVLDISLKTVYNRLAGHRRKLGEGH</sequence>
<dbReference type="EMBL" id="PDDY01000001">
    <property type="protein sequence ID" value="PEH43745.1"/>
    <property type="molecule type" value="Genomic_DNA"/>
</dbReference>
<dbReference type="SMART" id="SM00382">
    <property type="entry name" value="AAA"/>
    <property type="match status" value="1"/>
</dbReference>
<dbReference type="InterPro" id="IPR001789">
    <property type="entry name" value="Sig_transdc_resp-reg_receiver"/>
</dbReference>
<dbReference type="InterPro" id="IPR003593">
    <property type="entry name" value="AAA+_ATPase"/>
</dbReference>
<evidence type="ECO:0000259" key="7">
    <source>
        <dbReference type="PROSITE" id="PS50045"/>
    </source>
</evidence>